<dbReference type="InterPro" id="IPR027417">
    <property type="entry name" value="P-loop_NTPase"/>
</dbReference>
<dbReference type="RefSeq" id="WP_377697614.1">
    <property type="nucleotide sequence ID" value="NZ_JBHLWE010000014.1"/>
</dbReference>
<dbReference type="SUPFAM" id="SSF52540">
    <property type="entry name" value="P-loop containing nucleoside triphosphate hydrolases"/>
    <property type="match status" value="1"/>
</dbReference>
<evidence type="ECO:0000313" key="3">
    <source>
        <dbReference type="Proteomes" id="UP001589799"/>
    </source>
</evidence>
<keyword evidence="3" id="KW-1185">Reference proteome</keyword>
<accession>A0ABV6I3S8</accession>
<dbReference type="PROSITE" id="PS51194">
    <property type="entry name" value="HELICASE_CTER"/>
    <property type="match status" value="1"/>
</dbReference>
<dbReference type="Gene3D" id="3.40.50.300">
    <property type="entry name" value="P-loop containing nucleotide triphosphate hydrolases"/>
    <property type="match status" value="1"/>
</dbReference>
<evidence type="ECO:0000313" key="2">
    <source>
        <dbReference type="EMBL" id="MFC0339928.1"/>
    </source>
</evidence>
<gene>
    <name evidence="2" type="ORF">ACFFII_04015</name>
</gene>
<evidence type="ECO:0000259" key="1">
    <source>
        <dbReference type="PROSITE" id="PS51194"/>
    </source>
</evidence>
<feature type="domain" description="Helicase C-terminal" evidence="1">
    <location>
        <begin position="1"/>
        <end position="165"/>
    </location>
</feature>
<reference evidence="2 3" key="1">
    <citation type="submission" date="2024-09" db="EMBL/GenBank/DDBJ databases">
        <authorList>
            <person name="Sun Q."/>
            <person name="Mori K."/>
        </authorList>
    </citation>
    <scope>NUCLEOTIDE SEQUENCE [LARGE SCALE GENOMIC DNA]</scope>
    <source>
        <strain evidence="2 3">KCTC 22789</strain>
    </source>
</reference>
<proteinExistence type="predicted"/>
<comment type="caution">
    <text evidence="2">The sequence shown here is derived from an EMBL/GenBank/DDBJ whole genome shotgun (WGS) entry which is preliminary data.</text>
</comment>
<dbReference type="EMBL" id="JBHLWE010000014">
    <property type="protein sequence ID" value="MFC0339928.1"/>
    <property type="molecule type" value="Genomic_DNA"/>
</dbReference>
<sequence length="393" mass="43731">MGHFSMENPGQFRVEINSADRISLSAWARQSFHDDWFAAAAIERGIGIHTGRMPRALAQLQIELFDRGALDILVCTSSIIEGVNTAAKSVAIADARIDRSPISYFTHENIKGRSGRMFRHFVGKVYLFHDPPPRDHTEVDLEYVDGTALPDGFIAGIDPSDDPPLVARQQSLSSTIGLSPFVIREFSALSLSVLESIVAGVDERIREQRFGICWDGIPQWPRLKSTIQLIWQHARPRTYSAPTAGSALRLLAIAAKKRNVGAFIREVAVHERDGVDRGIDTALSFLKVMEYDLPLRLAALEAVIKDRWHDPKAQSVDYSTYIAAMKSWFSVAPASAYEEIGLPAQLVEKYAPSAGDQPLQTMIELIDRQLVSASDDLVQRAERLFLSRVLPLR</sequence>
<dbReference type="Proteomes" id="UP001589799">
    <property type="component" value="Unassembled WGS sequence"/>
</dbReference>
<dbReference type="InterPro" id="IPR001650">
    <property type="entry name" value="Helicase_C-like"/>
</dbReference>
<organism evidence="2 3">
    <name type="scientific">Paracoccus niistensis</name>
    <dbReference type="NCBI Taxonomy" id="632935"/>
    <lineage>
        <taxon>Bacteria</taxon>
        <taxon>Pseudomonadati</taxon>
        <taxon>Pseudomonadota</taxon>
        <taxon>Alphaproteobacteria</taxon>
        <taxon>Rhodobacterales</taxon>
        <taxon>Paracoccaceae</taxon>
        <taxon>Paracoccus</taxon>
    </lineage>
</organism>
<dbReference type="SMART" id="SM00490">
    <property type="entry name" value="HELICc"/>
    <property type="match status" value="1"/>
</dbReference>
<protein>
    <recommendedName>
        <fullName evidence="1">Helicase C-terminal domain-containing protein</fullName>
    </recommendedName>
</protein>
<name>A0ABV6I3S8_9RHOB</name>